<organism evidence="3">
    <name type="scientific">Eutreptiella gymnastica</name>
    <dbReference type="NCBI Taxonomy" id="73025"/>
    <lineage>
        <taxon>Eukaryota</taxon>
        <taxon>Discoba</taxon>
        <taxon>Euglenozoa</taxon>
        <taxon>Euglenida</taxon>
        <taxon>Spirocuta</taxon>
        <taxon>Euglenophyceae</taxon>
        <taxon>Eutreptiales</taxon>
        <taxon>Eutreptiaceae</taxon>
        <taxon>Eutreptiella</taxon>
    </lineage>
</organism>
<evidence type="ECO:0000256" key="1">
    <source>
        <dbReference type="SAM" id="MobiDB-lite"/>
    </source>
</evidence>
<dbReference type="PROSITE" id="PS50309">
    <property type="entry name" value="DC"/>
    <property type="match status" value="1"/>
</dbReference>
<proteinExistence type="predicted"/>
<reference evidence="3" key="1">
    <citation type="submission" date="2021-01" db="EMBL/GenBank/DDBJ databases">
        <authorList>
            <person name="Corre E."/>
            <person name="Pelletier E."/>
            <person name="Niang G."/>
            <person name="Scheremetjew M."/>
            <person name="Finn R."/>
            <person name="Kale V."/>
            <person name="Holt S."/>
            <person name="Cochrane G."/>
            <person name="Meng A."/>
            <person name="Brown T."/>
            <person name="Cohen L."/>
        </authorList>
    </citation>
    <scope>NUCLEOTIDE SEQUENCE</scope>
    <source>
        <strain evidence="3">NIES-381</strain>
    </source>
</reference>
<gene>
    <name evidence="3" type="ORF">EGYM00392_LOCUS39550</name>
</gene>
<feature type="compositionally biased region" description="Polar residues" evidence="1">
    <location>
        <begin position="338"/>
        <end position="352"/>
    </location>
</feature>
<name>A0A7S1IZZ4_9EUGL</name>
<feature type="compositionally biased region" description="Low complexity" evidence="1">
    <location>
        <begin position="472"/>
        <end position="485"/>
    </location>
</feature>
<feature type="region of interest" description="Disordered" evidence="1">
    <location>
        <begin position="196"/>
        <end position="352"/>
    </location>
</feature>
<dbReference type="AlphaFoldDB" id="A0A7S1IZZ4"/>
<feature type="compositionally biased region" description="Polar residues" evidence="1">
    <location>
        <begin position="274"/>
        <end position="289"/>
    </location>
</feature>
<dbReference type="GO" id="GO:0035556">
    <property type="term" value="P:intracellular signal transduction"/>
    <property type="evidence" value="ECO:0007669"/>
    <property type="project" value="InterPro"/>
</dbReference>
<evidence type="ECO:0000313" key="3">
    <source>
        <dbReference type="EMBL" id="CAD9028415.1"/>
    </source>
</evidence>
<feature type="compositionally biased region" description="Basic and acidic residues" evidence="1">
    <location>
        <begin position="260"/>
        <end position="272"/>
    </location>
</feature>
<accession>A0A7S1IZZ4</accession>
<feature type="compositionally biased region" description="Low complexity" evidence="1">
    <location>
        <begin position="245"/>
        <end position="259"/>
    </location>
</feature>
<dbReference type="EMBL" id="HBGA01106287">
    <property type="protein sequence ID" value="CAD9028415.1"/>
    <property type="molecule type" value="Transcribed_RNA"/>
</dbReference>
<dbReference type="SUPFAM" id="SSF89837">
    <property type="entry name" value="Doublecortin (DC)"/>
    <property type="match status" value="1"/>
</dbReference>
<dbReference type="InterPro" id="IPR036572">
    <property type="entry name" value="Doublecortin_dom_sf"/>
</dbReference>
<sequence>MPEADDLFLSPEDRRLRELQEKTGVYDLDMNFLKPEEVPVKDKDQREKSPHKYGVRLVKPIQFWCWNGLEKNAGAQQVTMNNVKCMDQLMSKCVLACGVSGQPLYPHTPEGRPIKRLEDIHEGQHIIVIQTGAKYNPEYLPKDLKKLMVRWQEGSLTKVRSLSGDFSEAQPDSAVVLAKQKSTDFLMDPRDREAFEGDLAALPPLKSPTSRGRRKSAEATDLGFKFPAMPRSRSPSIGGDRRGSVSRSPNSRGRSPSTSAEDRVDSVFDRLSDPNYTFGRSGSLASDTPSSRRSSNSSSGPVVIDMGRRRSTTASGASTPRSGASATLAPLPARGRTRSITSTCSSPRSGTSTTLILPEAELTHIYAWNGLDKHGTAEKIPCGKVRTFEQLVQKAAQACRVIPQPQWLYTLDGKAVVSLNEVEDGGHYLCILTGGKYNIESLPAGLHKDPAVWTEEVAKRAQRRSSVSPNARRPSLSPGRRSSVSPQPPRRLSDARSQSPTSGGDVFGRLSDPTLFQGIHADRRRSSTLAYPPVIEGSKTTKIIICWDGNDKHAAGQRISLAGVTTMEELMVKCATACSVSPTPSCLHTAKEGKPVKTLDDIVNDTDYVLIQGSNDLNRLKMPTALISKMQQPRC</sequence>
<feature type="region of interest" description="Disordered" evidence="1">
    <location>
        <begin position="460"/>
        <end position="511"/>
    </location>
</feature>
<evidence type="ECO:0000259" key="2">
    <source>
        <dbReference type="PROSITE" id="PS50309"/>
    </source>
</evidence>
<dbReference type="InterPro" id="IPR003533">
    <property type="entry name" value="Doublecortin_dom"/>
</dbReference>
<protein>
    <recommendedName>
        <fullName evidence="2">Doublecortin domain-containing protein</fullName>
    </recommendedName>
</protein>
<dbReference type="Pfam" id="PF03607">
    <property type="entry name" value="DCX"/>
    <property type="match status" value="1"/>
</dbReference>
<feature type="compositionally biased region" description="Polar residues" evidence="1">
    <location>
        <begin position="312"/>
        <end position="325"/>
    </location>
</feature>
<feature type="domain" description="Doublecortin" evidence="2">
    <location>
        <begin position="384"/>
        <end position="430"/>
    </location>
</feature>